<dbReference type="RefSeq" id="XP_007931758.1">
    <property type="nucleotide sequence ID" value="XM_007933567.1"/>
</dbReference>
<organism evidence="1 2">
    <name type="scientific">Pseudocercospora fijiensis (strain CIRAD86)</name>
    <name type="common">Black leaf streak disease fungus</name>
    <name type="synonym">Mycosphaerella fijiensis</name>
    <dbReference type="NCBI Taxonomy" id="383855"/>
    <lineage>
        <taxon>Eukaryota</taxon>
        <taxon>Fungi</taxon>
        <taxon>Dikarya</taxon>
        <taxon>Ascomycota</taxon>
        <taxon>Pezizomycotina</taxon>
        <taxon>Dothideomycetes</taxon>
        <taxon>Dothideomycetidae</taxon>
        <taxon>Mycosphaerellales</taxon>
        <taxon>Mycosphaerellaceae</taxon>
        <taxon>Pseudocercospora</taxon>
    </lineage>
</organism>
<sequence length="169" mass="19787">MAASLPPTLDGWERIRGPYDVVRRPDRGTATKIRTEEARSQEASPLFTLPAELRSLIFEHLVGAGVVHLRERECGKHESWTTIRRYKEFKRTSDDASQFRFVDRPAKLSYATCQKPQDWQVRYALSQRAATIPKECFDRNGYLLDFTSDQVLRNYTRSHDQRINWNQLK</sequence>
<proteinExistence type="predicted"/>
<dbReference type="OrthoDB" id="3650934at2759"/>
<accession>M2ZFW9</accession>
<protein>
    <submittedName>
        <fullName evidence="1">Uncharacterized protein</fullName>
    </submittedName>
</protein>
<evidence type="ECO:0000313" key="1">
    <source>
        <dbReference type="EMBL" id="EME78049.1"/>
    </source>
</evidence>
<dbReference type="eggNOG" id="ENOG502R0SM">
    <property type="taxonomic scope" value="Eukaryota"/>
</dbReference>
<reference evidence="1 2" key="1">
    <citation type="journal article" date="2012" name="PLoS Pathog.">
        <title>Diverse lifestyles and strategies of plant pathogenesis encoded in the genomes of eighteen Dothideomycetes fungi.</title>
        <authorList>
            <person name="Ohm R.A."/>
            <person name="Feau N."/>
            <person name="Henrissat B."/>
            <person name="Schoch C.L."/>
            <person name="Horwitz B.A."/>
            <person name="Barry K.W."/>
            <person name="Condon B.J."/>
            <person name="Copeland A.C."/>
            <person name="Dhillon B."/>
            <person name="Glaser F."/>
            <person name="Hesse C.N."/>
            <person name="Kosti I."/>
            <person name="LaButti K."/>
            <person name="Lindquist E.A."/>
            <person name="Lucas S."/>
            <person name="Salamov A.A."/>
            <person name="Bradshaw R.E."/>
            <person name="Ciuffetti L."/>
            <person name="Hamelin R.C."/>
            <person name="Kema G.H.J."/>
            <person name="Lawrence C."/>
            <person name="Scott J.A."/>
            <person name="Spatafora J.W."/>
            <person name="Turgeon B.G."/>
            <person name="de Wit P.J.G.M."/>
            <person name="Zhong S."/>
            <person name="Goodwin S.B."/>
            <person name="Grigoriev I.V."/>
        </authorList>
    </citation>
    <scope>NUCLEOTIDE SEQUENCE [LARGE SCALE GENOMIC DNA]</scope>
    <source>
        <strain evidence="1 2">CIRAD86</strain>
    </source>
</reference>
<dbReference type="KEGG" id="pfj:MYCFIDRAFT_216960"/>
<dbReference type="VEuPathDB" id="FungiDB:MYCFIDRAFT_216960"/>
<dbReference type="HOGENOM" id="CLU_1579215_0_0_1"/>
<dbReference type="Proteomes" id="UP000016932">
    <property type="component" value="Unassembled WGS sequence"/>
</dbReference>
<evidence type="ECO:0000313" key="2">
    <source>
        <dbReference type="Proteomes" id="UP000016932"/>
    </source>
</evidence>
<gene>
    <name evidence="1" type="ORF">MYCFIDRAFT_216960</name>
</gene>
<dbReference type="AlphaFoldDB" id="M2ZFW9"/>
<dbReference type="EMBL" id="KB446564">
    <property type="protein sequence ID" value="EME78049.1"/>
    <property type="molecule type" value="Genomic_DNA"/>
</dbReference>
<dbReference type="GeneID" id="19338335"/>
<keyword evidence="2" id="KW-1185">Reference proteome</keyword>
<name>M2ZFW9_PSEFD</name>